<dbReference type="InterPro" id="IPR013583">
    <property type="entry name" value="MCTP_C"/>
</dbReference>
<name>A0A0E0FAB7_9ORYZ</name>
<dbReference type="SUPFAM" id="SSF49562">
    <property type="entry name" value="C2 domain (Calcium/lipid-binding domain, CaLB)"/>
    <property type="match status" value="4"/>
</dbReference>
<dbReference type="Pfam" id="PF00168">
    <property type="entry name" value="C2"/>
    <property type="match status" value="4"/>
</dbReference>
<evidence type="ECO:0000256" key="5">
    <source>
        <dbReference type="ARBA" id="ARBA00023136"/>
    </source>
</evidence>
<evidence type="ECO:0000256" key="4">
    <source>
        <dbReference type="ARBA" id="ARBA00022989"/>
    </source>
</evidence>
<dbReference type="HOGENOM" id="CLU_003762_1_0_1"/>
<reference evidence="8" key="2">
    <citation type="submission" date="2018-05" db="EMBL/GenBank/DDBJ databases">
        <title>OmerRS3 (Oryza meridionalis Reference Sequence Version 3).</title>
        <authorList>
            <person name="Zhang J."/>
            <person name="Kudrna D."/>
            <person name="Lee S."/>
            <person name="Talag J."/>
            <person name="Welchert J."/>
            <person name="Wing R.A."/>
        </authorList>
    </citation>
    <scope>NUCLEOTIDE SEQUENCE [LARGE SCALE GENOMIC DNA]</scope>
    <source>
        <strain evidence="8">cv. OR44</strain>
    </source>
</reference>
<dbReference type="PROSITE" id="PS50004">
    <property type="entry name" value="C2"/>
    <property type="match status" value="4"/>
</dbReference>
<dbReference type="Proteomes" id="UP000008021">
    <property type="component" value="Chromosome 12"/>
</dbReference>
<evidence type="ECO:0000256" key="2">
    <source>
        <dbReference type="ARBA" id="ARBA00022692"/>
    </source>
</evidence>
<evidence type="ECO:0000259" key="7">
    <source>
        <dbReference type="PROSITE" id="PS50004"/>
    </source>
</evidence>
<feature type="transmembrane region" description="Helical" evidence="6">
    <location>
        <begin position="877"/>
        <end position="906"/>
    </location>
</feature>
<evidence type="ECO:0000313" key="8">
    <source>
        <dbReference type="EnsemblPlants" id="OMERI12G03460.1"/>
    </source>
</evidence>
<evidence type="ECO:0000256" key="6">
    <source>
        <dbReference type="SAM" id="Phobius"/>
    </source>
</evidence>
<keyword evidence="5 6" id="KW-0472">Membrane</keyword>
<reference evidence="8" key="1">
    <citation type="submission" date="2015-04" db="UniProtKB">
        <authorList>
            <consortium name="EnsemblPlants"/>
        </authorList>
    </citation>
    <scope>IDENTIFICATION</scope>
</reference>
<keyword evidence="2 6" id="KW-0812">Transmembrane</keyword>
<feature type="transmembrane region" description="Helical" evidence="6">
    <location>
        <begin position="765"/>
        <end position="793"/>
    </location>
</feature>
<protein>
    <recommendedName>
        <fullName evidence="7">C2 domain-containing protein</fullName>
    </recommendedName>
</protein>
<keyword evidence="3" id="KW-0677">Repeat</keyword>
<organism evidence="8">
    <name type="scientific">Oryza meridionalis</name>
    <dbReference type="NCBI Taxonomy" id="40149"/>
    <lineage>
        <taxon>Eukaryota</taxon>
        <taxon>Viridiplantae</taxon>
        <taxon>Streptophyta</taxon>
        <taxon>Embryophyta</taxon>
        <taxon>Tracheophyta</taxon>
        <taxon>Spermatophyta</taxon>
        <taxon>Magnoliopsida</taxon>
        <taxon>Liliopsida</taxon>
        <taxon>Poales</taxon>
        <taxon>Poaceae</taxon>
        <taxon>BOP clade</taxon>
        <taxon>Oryzoideae</taxon>
        <taxon>Oryzeae</taxon>
        <taxon>Oryzinae</taxon>
        <taxon>Oryza</taxon>
    </lineage>
</organism>
<dbReference type="PANTHER" id="PTHR31425:SF32">
    <property type="entry name" value="MULTIPLE C2 DOMAIN AND TRANSMEMBRANE REGION PROTEIN 9"/>
    <property type="match status" value="1"/>
</dbReference>
<dbReference type="InterPro" id="IPR000008">
    <property type="entry name" value="C2_dom"/>
</dbReference>
<keyword evidence="4 6" id="KW-1133">Transmembrane helix</keyword>
<dbReference type="Gramene" id="OMERI12G03460.1">
    <property type="protein sequence ID" value="OMERI12G03460.1"/>
    <property type="gene ID" value="OMERI12G03460"/>
</dbReference>
<evidence type="ECO:0000256" key="1">
    <source>
        <dbReference type="ARBA" id="ARBA00004141"/>
    </source>
</evidence>
<dbReference type="SMART" id="SM00239">
    <property type="entry name" value="C2"/>
    <property type="match status" value="4"/>
</dbReference>
<dbReference type="GO" id="GO:0016020">
    <property type="term" value="C:membrane"/>
    <property type="evidence" value="ECO:0007669"/>
    <property type="project" value="UniProtKB-SubCell"/>
</dbReference>
<feature type="domain" description="C2" evidence="7">
    <location>
        <begin position="183"/>
        <end position="303"/>
    </location>
</feature>
<dbReference type="InterPro" id="IPR035892">
    <property type="entry name" value="C2_domain_sf"/>
</dbReference>
<keyword evidence="9" id="KW-1185">Reference proteome</keyword>
<dbReference type="STRING" id="40149.A0A0E0FAB7"/>
<dbReference type="Gene3D" id="2.60.40.150">
    <property type="entry name" value="C2 domain"/>
    <property type="match status" value="4"/>
</dbReference>
<dbReference type="eggNOG" id="ENOG502QR9H">
    <property type="taxonomic scope" value="Eukaryota"/>
</dbReference>
<feature type="domain" description="C2" evidence="7">
    <location>
        <begin position="510"/>
        <end position="635"/>
    </location>
</feature>
<feature type="domain" description="C2" evidence="7">
    <location>
        <begin position="335"/>
        <end position="459"/>
    </location>
</feature>
<feature type="domain" description="C2" evidence="7">
    <location>
        <begin position="1"/>
        <end position="106"/>
    </location>
</feature>
<evidence type="ECO:0000256" key="3">
    <source>
        <dbReference type="ARBA" id="ARBA00022737"/>
    </source>
</evidence>
<dbReference type="PANTHER" id="PTHR31425">
    <property type="entry name" value="PHOSPHORIBOSYLANTHRANILATE TRANSFERASE ISOFORM 1"/>
    <property type="match status" value="1"/>
</dbReference>
<dbReference type="EnsemblPlants" id="OMERI12G03460.1">
    <property type="protein sequence ID" value="OMERI12G03460.1"/>
    <property type="gene ID" value="OMERI12G03460"/>
</dbReference>
<dbReference type="AlphaFoldDB" id="A0A0E0FAB7"/>
<accession>A0A0E0FAB7</accession>
<evidence type="ECO:0000313" key="9">
    <source>
        <dbReference type="Proteomes" id="UP000008021"/>
    </source>
</evidence>
<comment type="subcellular location">
    <subcellularLocation>
        <location evidence="1">Membrane</location>
        <topology evidence="1">Multi-pass membrane protein</topology>
    </subcellularLocation>
</comment>
<sequence>MATTYLVVEVISADIPSSSNTSQANYSVEPRFNGQSKSTTIKENVAVWNERFSFDMRQREDPSGKPILEAAVYSFDQVSNSKSLLGKVLLPENNFHRHSANVDLMQYTLDNTAGVDAKLLLKLFFTGAVDKILLEIEDRRNHQTEGNVLKGIHDYIFESKDGYGEDNNVDQHGPAALHPADAVPTVIKPDFEEPGRLFERVQLLFVRVIKARKLPDMDANGSLDPYVEVQFGAYNKGVTRCLRRNKNPEWNETFAFSFQSDKTPSPSVDVVVNDKDIVRDDFVGKLHFNVKDIPERSPDDIPLEPTWYPLLDQGRKKLAQAKLLLAIWIGSQADEAYSHVWVPGYSPKVYENPKLWCLRVTIVEAQCVTDDNDLLRCKVCLGKQNKRTKLVKKQMTISADSTSTWTWMESFVFVAAEPFYEGDLELYVMINAPRDDVVIGQLTVPLSSIVRRGEDDHSDTMPGQWFDLKSPATVQLDGITDNGNDNSSMRIYLQNILEGGYHIASGSEGYKDDTRPADRKLWNLPIGRVQLGILRATDLPRRMDGSSVNPYCIAKYGDKWVRTRTVIDGTGLHVFNERRTWSVYDIATVLTVGVFDHCPEKENIDGSTNTAHHEIGKVRIHLSCLEADRIYAHSYPLIIVNASGIKKTGKLQLAVQFSSESYIDMLRMYARPTLPKMHYMHPLEIVDHDWLRLAATNVLALRLGRAEPPLRSEVVKYMCNALVYSCWSMRKSKANFARLMEMFIPLLDGLRAVRSWRNPGVTLLAHAIFVLALYFHELLPAMVLLCVGFKGLWNYRFRPSQPPYVDYTVSLLDGVYPDDLDEEFDTFPTRANQKLVKMRYERLRDLAGRVQTVLGDLASLGEKIQSLVNWTDPRATAVFLLFTVVAATAVYLVPTKILVGTAGFYIMRHPRLRRKDNTPSIVMSFISRLSSRQDTVL</sequence>
<dbReference type="Pfam" id="PF08372">
    <property type="entry name" value="PRT_C"/>
    <property type="match status" value="1"/>
</dbReference>
<dbReference type="InterPro" id="IPR047259">
    <property type="entry name" value="QUIRKY-like"/>
</dbReference>
<proteinExistence type="predicted"/>